<keyword evidence="5" id="KW-1185">Reference proteome</keyword>
<dbReference type="InterPro" id="IPR008942">
    <property type="entry name" value="ENTH_VHS"/>
</dbReference>
<feature type="domain" description="CID" evidence="3">
    <location>
        <begin position="109"/>
        <end position="252"/>
    </location>
</feature>
<evidence type="ECO:0000259" key="3">
    <source>
        <dbReference type="PROSITE" id="PS51391"/>
    </source>
</evidence>
<protein>
    <recommendedName>
        <fullName evidence="6">CID domain-containing protein</fullName>
    </recommendedName>
</protein>
<dbReference type="PROSITE" id="PS51391">
    <property type="entry name" value="CID"/>
    <property type="match status" value="1"/>
</dbReference>
<dbReference type="InterPro" id="IPR035967">
    <property type="entry name" value="SWAP/Surp_sf"/>
</dbReference>
<feature type="compositionally biased region" description="Pro residues" evidence="1">
    <location>
        <begin position="342"/>
        <end position="362"/>
    </location>
</feature>
<feature type="region of interest" description="Disordered" evidence="1">
    <location>
        <begin position="427"/>
        <end position="545"/>
    </location>
</feature>
<dbReference type="InterPro" id="IPR056922">
    <property type="entry name" value="SWAP1_C"/>
</dbReference>
<evidence type="ECO:0008006" key="6">
    <source>
        <dbReference type="Google" id="ProtNLM"/>
    </source>
</evidence>
<sequence>MAEQAPFFSPHEPPPSFAAPPADDALAQRISKLAQFAARNGPSFVDLMRTKQAGNAEYAFLNSGVGSGYWRWILYCTLYNLPVDKPLAPQGFAAQSSGSQQLQPQIAALPPEVSGGFSQVLAVLTASKESIRASKDWFMACAPHAAGMAAMMADHVSKAASYDSQLHVLYLANDVLLKGQTQRGEGMPDSGDPIAQAFRPVLPLMLSAAASKGGYTPEVTQRLASIVDFWGERQVYNMHTVAELRQALSSPVSAVPVQGFQQPYPQPSQPWGPQPTGGPPAFPEASQQLPFSAAPYGSVPPGSWDMRQQQQLPPPAYPAFPQPEAMQRPSRWGNASGAPAWQQPPQPFPSAAYPPPGAPPQKEPYDPMSFPPGLIPTLVREKNLTDPPYSPLSPLDIEQAGLPPAQEPDAYLTSRIDKFNAELKDYRPGVTRAQLEDEQRRQRIRDGLEPETSGAAQRKSGPEFNDGSFARSGGRSGRDEPRAAGLGYGGGGGGGGGGSPQRGGGGGGGSGGGGEDPYSSYRKQRAGAYHDLMARSQAAATPAPR</sequence>
<dbReference type="InterPro" id="IPR000061">
    <property type="entry name" value="Surp"/>
</dbReference>
<feature type="compositionally biased region" description="Pro residues" evidence="1">
    <location>
        <begin position="312"/>
        <end position="321"/>
    </location>
</feature>
<proteinExistence type="predicted"/>
<dbReference type="Gene3D" id="1.10.10.790">
    <property type="entry name" value="Surp module"/>
    <property type="match status" value="1"/>
</dbReference>
<dbReference type="SMART" id="SM00582">
    <property type="entry name" value="RPR"/>
    <property type="match status" value="1"/>
</dbReference>
<name>A0ABR2YL55_9CHLO</name>
<dbReference type="Pfam" id="PF25123">
    <property type="entry name" value="SWAP1_C"/>
    <property type="match status" value="1"/>
</dbReference>
<accession>A0ABR2YL55</accession>
<dbReference type="SMART" id="SM00648">
    <property type="entry name" value="SWAP"/>
    <property type="match status" value="1"/>
</dbReference>
<dbReference type="PROSITE" id="PS50128">
    <property type="entry name" value="SURP"/>
    <property type="match status" value="1"/>
</dbReference>
<feature type="compositionally biased region" description="Gly residues" evidence="1">
    <location>
        <begin position="486"/>
        <end position="515"/>
    </location>
</feature>
<dbReference type="Pfam" id="PF04818">
    <property type="entry name" value="CID"/>
    <property type="match status" value="1"/>
</dbReference>
<dbReference type="Proteomes" id="UP001491310">
    <property type="component" value="Unassembled WGS sequence"/>
</dbReference>
<dbReference type="Gene3D" id="1.25.40.90">
    <property type="match status" value="1"/>
</dbReference>
<gene>
    <name evidence="4" type="ORF">WJX75_006303</name>
</gene>
<evidence type="ECO:0000313" key="4">
    <source>
        <dbReference type="EMBL" id="KAK9907575.1"/>
    </source>
</evidence>
<feature type="compositionally biased region" description="Basic and acidic residues" evidence="1">
    <location>
        <begin position="434"/>
        <end position="448"/>
    </location>
</feature>
<dbReference type="SUPFAM" id="SSF109905">
    <property type="entry name" value="Surp module (SWAP domain)"/>
    <property type="match status" value="1"/>
</dbReference>
<dbReference type="PANTHER" id="PTHR12323:SF0">
    <property type="entry name" value="CALCIUM HOMEOSTASIS ENDOPLASMIC RETICULUM PROTEIN"/>
    <property type="match status" value="1"/>
</dbReference>
<evidence type="ECO:0000259" key="2">
    <source>
        <dbReference type="PROSITE" id="PS50128"/>
    </source>
</evidence>
<comment type="caution">
    <text evidence="4">The sequence shown here is derived from an EMBL/GenBank/DDBJ whole genome shotgun (WGS) entry which is preliminary data.</text>
</comment>
<evidence type="ECO:0000256" key="1">
    <source>
        <dbReference type="SAM" id="MobiDB-lite"/>
    </source>
</evidence>
<feature type="compositionally biased region" description="Pro residues" evidence="1">
    <location>
        <begin position="264"/>
        <end position="282"/>
    </location>
</feature>
<feature type="compositionally biased region" description="Low complexity" evidence="1">
    <location>
        <begin position="1"/>
        <end position="10"/>
    </location>
</feature>
<feature type="region of interest" description="Disordered" evidence="1">
    <location>
        <begin position="258"/>
        <end position="408"/>
    </location>
</feature>
<dbReference type="Pfam" id="PF01805">
    <property type="entry name" value="Surp"/>
    <property type="match status" value="1"/>
</dbReference>
<feature type="region of interest" description="Disordered" evidence="1">
    <location>
        <begin position="1"/>
        <end position="20"/>
    </location>
</feature>
<reference evidence="4 5" key="1">
    <citation type="journal article" date="2024" name="Nat. Commun.">
        <title>Phylogenomics reveals the evolutionary origins of lichenization in chlorophyte algae.</title>
        <authorList>
            <person name="Puginier C."/>
            <person name="Libourel C."/>
            <person name="Otte J."/>
            <person name="Skaloud P."/>
            <person name="Haon M."/>
            <person name="Grisel S."/>
            <person name="Petersen M."/>
            <person name="Berrin J.G."/>
            <person name="Delaux P.M."/>
            <person name="Dal Grande F."/>
            <person name="Keller J."/>
        </authorList>
    </citation>
    <scope>NUCLEOTIDE SEQUENCE [LARGE SCALE GENOMIC DNA]</scope>
    <source>
        <strain evidence="4 5">SAG 216-7</strain>
    </source>
</reference>
<organism evidence="4 5">
    <name type="scientific">Coccomyxa subellipsoidea</name>
    <dbReference type="NCBI Taxonomy" id="248742"/>
    <lineage>
        <taxon>Eukaryota</taxon>
        <taxon>Viridiplantae</taxon>
        <taxon>Chlorophyta</taxon>
        <taxon>core chlorophytes</taxon>
        <taxon>Trebouxiophyceae</taxon>
        <taxon>Trebouxiophyceae incertae sedis</taxon>
        <taxon>Coccomyxaceae</taxon>
        <taxon>Coccomyxa</taxon>
    </lineage>
</organism>
<dbReference type="EMBL" id="JALJOT010000009">
    <property type="protein sequence ID" value="KAK9907575.1"/>
    <property type="molecule type" value="Genomic_DNA"/>
</dbReference>
<dbReference type="InterPro" id="IPR006569">
    <property type="entry name" value="CID_dom"/>
</dbReference>
<feature type="domain" description="SURP motif" evidence="2">
    <location>
        <begin position="29"/>
        <end position="73"/>
    </location>
</feature>
<evidence type="ECO:0000313" key="5">
    <source>
        <dbReference type="Proteomes" id="UP001491310"/>
    </source>
</evidence>
<dbReference type="PANTHER" id="PTHR12323">
    <property type="entry name" value="SR-RELATED CTD ASSOCIATED FACTOR 6"/>
    <property type="match status" value="1"/>
</dbReference>